<comment type="caution">
    <text evidence="1">The sequence shown here is derived from an EMBL/GenBank/DDBJ whole genome shotgun (WGS) entry which is preliminary data.</text>
</comment>
<name>A0A4Z2I1N4_9TELE</name>
<evidence type="ECO:0000313" key="2">
    <source>
        <dbReference type="Proteomes" id="UP000314294"/>
    </source>
</evidence>
<dbReference type="AlphaFoldDB" id="A0A4Z2I1N4"/>
<gene>
    <name evidence="1" type="ORF">EYF80_018663</name>
</gene>
<protein>
    <submittedName>
        <fullName evidence="1">Uncharacterized protein</fullName>
    </submittedName>
</protein>
<reference evidence="1 2" key="1">
    <citation type="submission" date="2019-03" db="EMBL/GenBank/DDBJ databases">
        <title>First draft genome of Liparis tanakae, snailfish: a comprehensive survey of snailfish specific genes.</title>
        <authorList>
            <person name="Kim W."/>
            <person name="Song I."/>
            <person name="Jeong J.-H."/>
            <person name="Kim D."/>
            <person name="Kim S."/>
            <person name="Ryu S."/>
            <person name="Song J.Y."/>
            <person name="Lee S.K."/>
        </authorList>
    </citation>
    <scope>NUCLEOTIDE SEQUENCE [LARGE SCALE GENOMIC DNA]</scope>
    <source>
        <tissue evidence="1">Muscle</tissue>
    </source>
</reference>
<proteinExistence type="predicted"/>
<dbReference type="Proteomes" id="UP000314294">
    <property type="component" value="Unassembled WGS sequence"/>
</dbReference>
<sequence>MGHDTAQDLLQHFKLVDLGLCNVSALLSLLQLMLDLPALGQGISQDTSVALGNMHSSSRMEKMPMGFKKLVDLGLCNVSTLLSLLQLMLDLPALGQLLELFLATLHSQVLSLIQTVLQIFNSDLQVLLHPLQSSSKFLNFSHHETVSAIHHGSLLFEVFLGSDGIIKVQLCILGIVPAPDLSIQSALHGVCHSLAVPLDLLHLLILLCQLPVHLTLNLIGSQTVGPLHINHEVLHLTLESLFGFLKRSTLGIHCLNLFLSLLKALGQLFPLLNLLSEGLFASGQLGNKGFLLLNLTAELALCLLLNTLEVVNLFSQLSNTVSLLLAKSSSSGFMLQSGLLEVTTELLELSLTLLVHLNLSRSGTTSLLEPLTDLLKFPGEVSSLLLNLGTSSTLSLNLFLQFLNAGLMSLDGISQGTQKTRLEEHLNKTNKIYRCWSYSLFLKDVSVALGNMHSSSRMEKMPMGFKKELTGIAYHLAGILSGPGHSFKSIFGSLRSTLNLVDLGLCNVSTLLSLLQLMLDLPALGQGTQKTRLEEHLNKQKISYRCWSYSLSLKDAFVALGNMHSSSRMEKMPMGFKKRKSDER</sequence>
<evidence type="ECO:0000313" key="1">
    <source>
        <dbReference type="EMBL" id="TNN71143.1"/>
    </source>
</evidence>
<organism evidence="1 2">
    <name type="scientific">Liparis tanakae</name>
    <name type="common">Tanaka's snailfish</name>
    <dbReference type="NCBI Taxonomy" id="230148"/>
    <lineage>
        <taxon>Eukaryota</taxon>
        <taxon>Metazoa</taxon>
        <taxon>Chordata</taxon>
        <taxon>Craniata</taxon>
        <taxon>Vertebrata</taxon>
        <taxon>Euteleostomi</taxon>
        <taxon>Actinopterygii</taxon>
        <taxon>Neopterygii</taxon>
        <taxon>Teleostei</taxon>
        <taxon>Neoteleostei</taxon>
        <taxon>Acanthomorphata</taxon>
        <taxon>Eupercaria</taxon>
        <taxon>Perciformes</taxon>
        <taxon>Cottioidei</taxon>
        <taxon>Cottales</taxon>
        <taxon>Liparidae</taxon>
        <taxon>Liparis</taxon>
    </lineage>
</organism>
<accession>A0A4Z2I1N4</accession>
<dbReference type="OrthoDB" id="8938362at2759"/>
<keyword evidence="2" id="KW-1185">Reference proteome</keyword>
<dbReference type="EMBL" id="SRLO01000154">
    <property type="protein sequence ID" value="TNN71143.1"/>
    <property type="molecule type" value="Genomic_DNA"/>
</dbReference>